<evidence type="ECO:0000313" key="3">
    <source>
        <dbReference type="EMBL" id="RLM69523.1"/>
    </source>
</evidence>
<accession>A0A3L6Q221</accession>
<reference evidence="4" key="1">
    <citation type="journal article" date="2019" name="Nat. Commun.">
        <title>The genome of broomcorn millet.</title>
        <authorList>
            <person name="Zou C."/>
            <person name="Miki D."/>
            <person name="Li D."/>
            <person name="Tang Q."/>
            <person name="Xiao L."/>
            <person name="Rajput S."/>
            <person name="Deng P."/>
            <person name="Jia W."/>
            <person name="Huang R."/>
            <person name="Zhang M."/>
            <person name="Sun Y."/>
            <person name="Hu J."/>
            <person name="Fu X."/>
            <person name="Schnable P.S."/>
            <person name="Li F."/>
            <person name="Zhang H."/>
            <person name="Feng B."/>
            <person name="Zhu X."/>
            <person name="Liu R."/>
            <person name="Schnable J.C."/>
            <person name="Zhu J.-K."/>
            <person name="Zhang H."/>
        </authorList>
    </citation>
    <scope>NUCLEOTIDE SEQUENCE [LARGE SCALE GENOMIC DNA]</scope>
</reference>
<evidence type="ECO:0000259" key="2">
    <source>
        <dbReference type="Pfam" id="PF12776"/>
    </source>
</evidence>
<dbReference type="AlphaFoldDB" id="A0A3L6Q221"/>
<feature type="coiled-coil region" evidence="1">
    <location>
        <begin position="30"/>
        <end position="57"/>
    </location>
</feature>
<dbReference type="InterPro" id="IPR024752">
    <property type="entry name" value="Myb/SANT-like_dom"/>
</dbReference>
<comment type="caution">
    <text evidence="3">The sequence shown here is derived from an EMBL/GenBank/DDBJ whole genome shotgun (WGS) entry which is preliminary data.</text>
</comment>
<feature type="domain" description="Myb/SANT-like" evidence="2">
    <location>
        <begin position="2"/>
        <end position="90"/>
    </location>
</feature>
<name>A0A3L6Q221_PANMI</name>
<evidence type="ECO:0000313" key="4">
    <source>
        <dbReference type="Proteomes" id="UP000275267"/>
    </source>
</evidence>
<proteinExistence type="predicted"/>
<dbReference type="EMBL" id="PQIB02000014">
    <property type="protein sequence ID" value="RLM69523.1"/>
    <property type="molecule type" value="Genomic_DNA"/>
</dbReference>
<organism evidence="3 4">
    <name type="scientific">Panicum miliaceum</name>
    <name type="common">Proso millet</name>
    <name type="synonym">Broomcorn millet</name>
    <dbReference type="NCBI Taxonomy" id="4540"/>
    <lineage>
        <taxon>Eukaryota</taxon>
        <taxon>Viridiplantae</taxon>
        <taxon>Streptophyta</taxon>
        <taxon>Embryophyta</taxon>
        <taxon>Tracheophyta</taxon>
        <taxon>Spermatophyta</taxon>
        <taxon>Magnoliopsida</taxon>
        <taxon>Liliopsida</taxon>
        <taxon>Poales</taxon>
        <taxon>Poaceae</taxon>
        <taxon>PACMAD clade</taxon>
        <taxon>Panicoideae</taxon>
        <taxon>Panicodae</taxon>
        <taxon>Paniceae</taxon>
        <taxon>Panicinae</taxon>
        <taxon>Panicum</taxon>
        <taxon>Panicum sect. Panicum</taxon>
    </lineage>
</organism>
<protein>
    <recommendedName>
        <fullName evidence="2">Myb/SANT-like domain-containing protein</fullName>
    </recommendedName>
</protein>
<dbReference type="STRING" id="4540.A0A3L6Q221"/>
<dbReference type="Pfam" id="PF12776">
    <property type="entry name" value="Myb_DNA-bind_3"/>
    <property type="match status" value="1"/>
</dbReference>
<dbReference type="OrthoDB" id="679580at2759"/>
<dbReference type="PANTHER" id="PTHR47069">
    <property type="match status" value="1"/>
</dbReference>
<keyword evidence="4" id="KW-1185">Reference proteome</keyword>
<dbReference type="Proteomes" id="UP000275267">
    <property type="component" value="Unassembled WGS sequence"/>
</dbReference>
<keyword evidence="1" id="KW-0175">Coiled coil</keyword>
<sequence length="177" mass="20355">MRHFLDIYKGEIEAGNRPSGMFTKNGWKNLRSKDEEKMGLKQTKKQLKNKLNNMKKEYTWFMEFKNSATGLGWNEAKQTIDCSKEWWDEHLARCNNPGKGIKCNHVRFKKQGPKNLDDLHILFDKTHVTGASASCPDDVSSNESSDEDVAEVQRNLANDDVKLAALKKSKPGKRRRQ</sequence>
<dbReference type="PANTHER" id="PTHR47069:SF1">
    <property type="entry name" value="OS03G0580500 PROTEIN"/>
    <property type="match status" value="1"/>
</dbReference>
<evidence type="ECO:0000256" key="1">
    <source>
        <dbReference type="SAM" id="Coils"/>
    </source>
</evidence>
<gene>
    <name evidence="3" type="ORF">C2845_PM17G14000</name>
</gene>